<feature type="disulfide bond" evidence="2">
    <location>
        <begin position="175"/>
        <end position="239"/>
    </location>
</feature>
<dbReference type="RefSeq" id="XP_022110488.1">
    <property type="nucleotide sequence ID" value="XM_022254796.1"/>
</dbReference>
<keyword evidence="4" id="KW-0472">Membrane</keyword>
<feature type="disulfide bond" evidence="2">
    <location>
        <begin position="219"/>
        <end position="229"/>
    </location>
</feature>
<comment type="caution">
    <text evidence="2">Lacks conserved residue(s) required for the propagation of feature annotation.</text>
</comment>
<keyword evidence="5" id="KW-0732">Signal</keyword>
<dbReference type="InterPro" id="IPR001190">
    <property type="entry name" value="SRCR"/>
</dbReference>
<protein>
    <submittedName>
        <fullName evidence="8">Neurotrypsin-like</fullName>
    </submittedName>
</protein>
<dbReference type="AlphaFoldDB" id="A0A8B7ZY75"/>
<dbReference type="PROSITE" id="PS00420">
    <property type="entry name" value="SRCR_1"/>
    <property type="match status" value="1"/>
</dbReference>
<dbReference type="Gene3D" id="3.10.250.10">
    <property type="entry name" value="SRCR-like domain"/>
    <property type="match status" value="2"/>
</dbReference>
<keyword evidence="4" id="KW-1133">Transmembrane helix</keyword>
<keyword evidence="7" id="KW-1185">Reference proteome</keyword>
<proteinExistence type="predicted"/>
<dbReference type="OrthoDB" id="536948at2759"/>
<dbReference type="GeneID" id="110990025"/>
<dbReference type="InterPro" id="IPR036772">
    <property type="entry name" value="SRCR-like_dom_sf"/>
</dbReference>
<evidence type="ECO:0000313" key="8">
    <source>
        <dbReference type="RefSeq" id="XP_022110488.1"/>
    </source>
</evidence>
<feature type="signal peptide" evidence="5">
    <location>
        <begin position="1"/>
        <end position="18"/>
    </location>
</feature>
<feature type="domain" description="SRCR" evidence="6">
    <location>
        <begin position="150"/>
        <end position="250"/>
    </location>
</feature>
<evidence type="ECO:0000313" key="7">
    <source>
        <dbReference type="Proteomes" id="UP000694845"/>
    </source>
</evidence>
<organism evidence="7 8">
    <name type="scientific">Acanthaster planci</name>
    <name type="common">Crown-of-thorns starfish</name>
    <dbReference type="NCBI Taxonomy" id="133434"/>
    <lineage>
        <taxon>Eukaryota</taxon>
        <taxon>Metazoa</taxon>
        <taxon>Echinodermata</taxon>
        <taxon>Eleutherozoa</taxon>
        <taxon>Asterozoa</taxon>
        <taxon>Asteroidea</taxon>
        <taxon>Valvatacea</taxon>
        <taxon>Valvatida</taxon>
        <taxon>Acanthasteridae</taxon>
        <taxon>Acanthaster</taxon>
    </lineage>
</organism>
<name>A0A8B7ZY75_ACAPL</name>
<feature type="region of interest" description="Disordered" evidence="3">
    <location>
        <begin position="308"/>
        <end position="337"/>
    </location>
</feature>
<dbReference type="GO" id="GO:0016020">
    <property type="term" value="C:membrane"/>
    <property type="evidence" value="ECO:0007669"/>
    <property type="project" value="InterPro"/>
</dbReference>
<feature type="disulfide bond" evidence="2">
    <location>
        <begin position="188"/>
        <end position="249"/>
    </location>
</feature>
<dbReference type="FunFam" id="3.10.250.10:FF:000026">
    <property type="entry name" value="Tequila, isoform D"/>
    <property type="match status" value="1"/>
</dbReference>
<dbReference type="PROSITE" id="PS50287">
    <property type="entry name" value="SRCR_2"/>
    <property type="match status" value="2"/>
</dbReference>
<dbReference type="SUPFAM" id="SSF56487">
    <property type="entry name" value="SRCR-like"/>
    <property type="match status" value="2"/>
</dbReference>
<keyword evidence="4" id="KW-0812">Transmembrane</keyword>
<dbReference type="Pfam" id="PF00530">
    <property type="entry name" value="SRCR"/>
    <property type="match status" value="2"/>
</dbReference>
<feature type="domain" description="SRCR" evidence="6">
    <location>
        <begin position="36"/>
        <end position="138"/>
    </location>
</feature>
<gene>
    <name evidence="8" type="primary">LOC110990025</name>
</gene>
<evidence type="ECO:0000256" key="1">
    <source>
        <dbReference type="ARBA" id="ARBA00023157"/>
    </source>
</evidence>
<sequence>MAAKVAVFALWTWWMWFAINLTSHSCSSTSQKGDIVRLFTDDVNGTQATGLLQVSYKGDWWWICGLGVNLTVSSLVCRQLGFTNVSWVNAVNDLRVSKQERFGRIECEGTEKTLTDCKYYLDETYSCPLGVLAEIKCKDNMATPLPDFQVRLVGGTFPYEGRVEISYNGQWGTVCDDSWDYKDADVVCQQLGFHTAEAIATTAYFGEGSGPILLDDVACEGNETSIVNCPHSGIGEHNCKHSEDAGVRCTVNKTQLETLSPEITNSILPFLVILINGLIALLILVGCLIYCYLKLWDRYTGRTRRAQLRRTQDASTQGGATGDGHTPWEYTEDPPPYHTVHENRDVYIMQQSETPPP</sequence>
<keyword evidence="1 2" id="KW-1015">Disulfide bond</keyword>
<feature type="disulfide bond" evidence="2">
    <location>
        <begin position="107"/>
        <end position="117"/>
    </location>
</feature>
<evidence type="ECO:0000259" key="6">
    <source>
        <dbReference type="PROSITE" id="PS50287"/>
    </source>
</evidence>
<evidence type="ECO:0000256" key="5">
    <source>
        <dbReference type="SAM" id="SignalP"/>
    </source>
</evidence>
<dbReference type="KEGG" id="aplc:110990025"/>
<feature type="transmembrane region" description="Helical" evidence="4">
    <location>
        <begin position="267"/>
        <end position="293"/>
    </location>
</feature>
<evidence type="ECO:0000256" key="2">
    <source>
        <dbReference type="PROSITE-ProRule" id="PRU00196"/>
    </source>
</evidence>
<dbReference type="SMART" id="SM00202">
    <property type="entry name" value="SR"/>
    <property type="match status" value="2"/>
</dbReference>
<evidence type="ECO:0000256" key="4">
    <source>
        <dbReference type="SAM" id="Phobius"/>
    </source>
</evidence>
<feature type="chain" id="PRO_5034296427" evidence="5">
    <location>
        <begin position="19"/>
        <end position="357"/>
    </location>
</feature>
<accession>A0A8B7ZY75</accession>
<dbReference type="PANTHER" id="PTHR48071:SF18">
    <property type="entry name" value="DELETED IN MALIGNANT BRAIN TUMORS 1 PROTEIN-RELATED"/>
    <property type="match status" value="1"/>
</dbReference>
<dbReference type="PANTHER" id="PTHR48071">
    <property type="entry name" value="SRCR DOMAIN-CONTAINING PROTEIN"/>
    <property type="match status" value="1"/>
</dbReference>
<reference evidence="8" key="1">
    <citation type="submission" date="2025-08" db="UniProtKB">
        <authorList>
            <consortium name="RefSeq"/>
        </authorList>
    </citation>
    <scope>IDENTIFICATION</scope>
</reference>
<dbReference type="PRINTS" id="PR00258">
    <property type="entry name" value="SPERACTRCPTR"/>
</dbReference>
<evidence type="ECO:0000256" key="3">
    <source>
        <dbReference type="SAM" id="MobiDB-lite"/>
    </source>
</evidence>
<dbReference type="OMA" id="ISECYHE"/>
<dbReference type="Proteomes" id="UP000694845">
    <property type="component" value="Unplaced"/>
</dbReference>